<dbReference type="AlphaFoldDB" id="A0A2W5SGI6"/>
<dbReference type="CDD" id="cd00093">
    <property type="entry name" value="HTH_XRE"/>
    <property type="match status" value="1"/>
</dbReference>
<evidence type="ECO:0000313" key="3">
    <source>
        <dbReference type="Proteomes" id="UP000248975"/>
    </source>
</evidence>
<accession>A0A2W5SGI6</accession>
<dbReference type="Gene3D" id="1.10.260.40">
    <property type="entry name" value="lambda repressor-like DNA-binding domains"/>
    <property type="match status" value="1"/>
</dbReference>
<reference evidence="2 3" key="1">
    <citation type="submission" date="2017-08" db="EMBL/GenBank/DDBJ databases">
        <title>Infants hospitalized years apart are colonized by the same room-sourced microbial strains.</title>
        <authorList>
            <person name="Brooks B."/>
            <person name="Olm M.R."/>
            <person name="Firek B.A."/>
            <person name="Baker R."/>
            <person name="Thomas B.C."/>
            <person name="Morowitz M.J."/>
            <person name="Banfield J.F."/>
        </authorList>
    </citation>
    <scope>NUCLEOTIDE SEQUENCE [LARGE SCALE GENOMIC DNA]</scope>
    <source>
        <strain evidence="2">S2_003_000_R2_11</strain>
    </source>
</reference>
<evidence type="ECO:0000313" key="2">
    <source>
        <dbReference type="EMBL" id="PZQ99912.1"/>
    </source>
</evidence>
<dbReference type="Gene3D" id="2.10.109.10">
    <property type="entry name" value="Umud Fragment, subunit A"/>
    <property type="match status" value="1"/>
</dbReference>
<dbReference type="PROSITE" id="PS50943">
    <property type="entry name" value="HTH_CROC1"/>
    <property type="match status" value="1"/>
</dbReference>
<dbReference type="InterPro" id="IPR001387">
    <property type="entry name" value="Cro/C1-type_HTH"/>
</dbReference>
<evidence type="ECO:0000259" key="1">
    <source>
        <dbReference type="PROSITE" id="PS50943"/>
    </source>
</evidence>
<dbReference type="SUPFAM" id="SSF51306">
    <property type="entry name" value="LexA/Signal peptidase"/>
    <property type="match status" value="1"/>
</dbReference>
<feature type="domain" description="HTH cro/C1-type" evidence="1">
    <location>
        <begin position="6"/>
        <end position="60"/>
    </location>
</feature>
<sequence length="205" mass="22302">MDKTWIKQQLRRSGKTSSDLATAIDRDRAVVSRIMNGHQDLSLDQAKVFARELGVEVDEMLRRSGLAEGPVAQAFKPGFSDSDAAVWVPGDAADGGKTRSVADALGATRPGVDVWRIKSQAMALAGFLHGDFVLVDTHQAERIQPNDIVIAQIYNNNFGTAVTVLRRYQPPVLTAASMNAEDIRVHVVDGVNVVVRGKVIASWRI</sequence>
<dbReference type="Pfam" id="PF01381">
    <property type="entry name" value="HTH_3"/>
    <property type="match status" value="1"/>
</dbReference>
<dbReference type="GO" id="GO:0003677">
    <property type="term" value="F:DNA binding"/>
    <property type="evidence" value="ECO:0007669"/>
    <property type="project" value="InterPro"/>
</dbReference>
<proteinExistence type="predicted"/>
<comment type="caution">
    <text evidence="2">The sequence shown here is derived from an EMBL/GenBank/DDBJ whole genome shotgun (WGS) entry which is preliminary data.</text>
</comment>
<organism evidence="2 3">
    <name type="scientific">Cereibacter sphaeroides</name>
    <name type="common">Rhodobacter sphaeroides</name>
    <dbReference type="NCBI Taxonomy" id="1063"/>
    <lineage>
        <taxon>Bacteria</taxon>
        <taxon>Pseudomonadati</taxon>
        <taxon>Pseudomonadota</taxon>
        <taxon>Alphaproteobacteria</taxon>
        <taxon>Rhodobacterales</taxon>
        <taxon>Paracoccaceae</taxon>
        <taxon>Cereibacter</taxon>
    </lineage>
</organism>
<gene>
    <name evidence="2" type="ORF">DI533_04580</name>
</gene>
<protein>
    <recommendedName>
        <fullName evidence="1">HTH cro/C1-type domain-containing protein</fullName>
    </recommendedName>
</protein>
<dbReference type="SMART" id="SM00530">
    <property type="entry name" value="HTH_XRE"/>
    <property type="match status" value="1"/>
</dbReference>
<dbReference type="InterPro" id="IPR036286">
    <property type="entry name" value="LexA/Signal_pep-like_sf"/>
</dbReference>
<dbReference type="InterPro" id="IPR010982">
    <property type="entry name" value="Lambda_DNA-bd_dom_sf"/>
</dbReference>
<name>A0A2W5SGI6_CERSP</name>
<dbReference type="EMBL" id="QFQS01000001">
    <property type="protein sequence ID" value="PZQ99912.1"/>
    <property type="molecule type" value="Genomic_DNA"/>
</dbReference>
<dbReference type="Proteomes" id="UP000248975">
    <property type="component" value="Unassembled WGS sequence"/>
</dbReference>
<dbReference type="SUPFAM" id="SSF47413">
    <property type="entry name" value="lambda repressor-like DNA-binding domains"/>
    <property type="match status" value="1"/>
</dbReference>